<keyword evidence="7" id="KW-1185">Reference proteome</keyword>
<evidence type="ECO:0000256" key="2">
    <source>
        <dbReference type="ARBA" id="ARBA00004613"/>
    </source>
</evidence>
<comment type="caution">
    <text evidence="6">The sequence shown here is derived from an EMBL/GenBank/DDBJ whole genome shotgun (WGS) entry which is preliminary data.</text>
</comment>
<evidence type="ECO:0000256" key="4">
    <source>
        <dbReference type="ARBA" id="ARBA00023143"/>
    </source>
</evidence>
<keyword evidence="6" id="KW-0966">Cell projection</keyword>
<evidence type="ECO:0000256" key="3">
    <source>
        <dbReference type="ARBA" id="ARBA00005709"/>
    </source>
</evidence>
<evidence type="ECO:0000313" key="6">
    <source>
        <dbReference type="EMBL" id="MFC3674770.1"/>
    </source>
</evidence>
<name>A0ABV7VC78_9PROT</name>
<dbReference type="Gene3D" id="1.20.1330.10">
    <property type="entry name" value="f41 fragment of flagellin, N-terminal domain"/>
    <property type="match status" value="1"/>
</dbReference>
<dbReference type="RefSeq" id="WP_379722207.1">
    <property type="nucleotide sequence ID" value="NZ_JBHRYJ010000001.1"/>
</dbReference>
<sequence>MNSLITNSSAIAALSALRSRSAFVDGLAKQVSSGFRVNDAGDDAAIFQAAQGVRANVKAYASVQSSLSAGIGLGQVTLAAAHKISGLVGDIKGKIANLADGSLSSAQQDVYRGDVGALIGQINTFISQATYHGSNILAGDARATPLSFVSDVSGSLLSFSTAHQLDWDSDEFLGPNVLFPDPSNVTDNVNAVPPNIAGALQGLASFEGRVTEISATVAAQTRSLEQQKGFIDNLVDALKGGLGSLIDADVAAGSAELESGRVAQQLVIQSLSVANHQSDALLQLLR</sequence>
<keyword evidence="6" id="KW-0969">Cilium</keyword>
<organism evidence="6 7">
    <name type="scientific">Ferrovibrio xuzhouensis</name>
    <dbReference type="NCBI Taxonomy" id="1576914"/>
    <lineage>
        <taxon>Bacteria</taxon>
        <taxon>Pseudomonadati</taxon>
        <taxon>Pseudomonadota</taxon>
        <taxon>Alphaproteobacteria</taxon>
        <taxon>Rhodospirillales</taxon>
        <taxon>Rhodospirillaceae</taxon>
        <taxon>Ferrovibrio</taxon>
    </lineage>
</organism>
<comment type="similarity">
    <text evidence="3">Belongs to the bacterial flagellin family.</text>
</comment>
<dbReference type="InterPro" id="IPR001492">
    <property type="entry name" value="Flagellin"/>
</dbReference>
<dbReference type="PANTHER" id="PTHR42792:SF2">
    <property type="entry name" value="FLAGELLIN"/>
    <property type="match status" value="1"/>
</dbReference>
<dbReference type="InterPro" id="IPR001029">
    <property type="entry name" value="Flagellin_N"/>
</dbReference>
<dbReference type="PANTHER" id="PTHR42792">
    <property type="entry name" value="FLAGELLIN"/>
    <property type="match status" value="1"/>
</dbReference>
<gene>
    <name evidence="6" type="ORF">ACFOOQ_04390</name>
</gene>
<keyword evidence="4" id="KW-0975">Bacterial flagellum</keyword>
<reference evidence="7" key="1">
    <citation type="journal article" date="2019" name="Int. J. Syst. Evol. Microbiol.">
        <title>The Global Catalogue of Microorganisms (GCM) 10K type strain sequencing project: providing services to taxonomists for standard genome sequencing and annotation.</title>
        <authorList>
            <consortium name="The Broad Institute Genomics Platform"/>
            <consortium name="The Broad Institute Genome Sequencing Center for Infectious Disease"/>
            <person name="Wu L."/>
            <person name="Ma J."/>
        </authorList>
    </citation>
    <scope>NUCLEOTIDE SEQUENCE [LARGE SCALE GENOMIC DNA]</scope>
    <source>
        <strain evidence="7">KCTC 42182</strain>
    </source>
</reference>
<evidence type="ECO:0000256" key="1">
    <source>
        <dbReference type="ARBA" id="ARBA00004365"/>
    </source>
</evidence>
<keyword evidence="6" id="KW-0282">Flagellum</keyword>
<evidence type="ECO:0000313" key="7">
    <source>
        <dbReference type="Proteomes" id="UP001595711"/>
    </source>
</evidence>
<dbReference type="SUPFAM" id="SSF64518">
    <property type="entry name" value="Phase 1 flagellin"/>
    <property type="match status" value="1"/>
</dbReference>
<comment type="subcellular location">
    <subcellularLocation>
        <location evidence="1">Bacterial flagellum</location>
    </subcellularLocation>
    <subcellularLocation>
        <location evidence="2">Secreted</location>
    </subcellularLocation>
</comment>
<accession>A0ABV7VC78</accession>
<dbReference type="Proteomes" id="UP001595711">
    <property type="component" value="Unassembled WGS sequence"/>
</dbReference>
<protein>
    <submittedName>
        <fullName evidence="6">Flagellin</fullName>
    </submittedName>
</protein>
<feature type="domain" description="Flagellin N-terminal" evidence="5">
    <location>
        <begin position="6"/>
        <end position="140"/>
    </location>
</feature>
<dbReference type="Pfam" id="PF00669">
    <property type="entry name" value="Flagellin_N"/>
    <property type="match status" value="1"/>
</dbReference>
<dbReference type="EMBL" id="JBHRYJ010000001">
    <property type="protein sequence ID" value="MFC3674770.1"/>
    <property type="molecule type" value="Genomic_DNA"/>
</dbReference>
<evidence type="ECO:0000259" key="5">
    <source>
        <dbReference type="Pfam" id="PF00669"/>
    </source>
</evidence>
<proteinExistence type="inferred from homology"/>